<name>A0ABT1YK28_9BACL</name>
<sequence>MDLHDLLDCWDREKLARKAALATIVKVQGHAYRKIGASMLLFENGERVGGISPGCLEADLHERVAEVLALGRALYVEYDMRNAEDFAWGEAIGCGGSIHVLVEPITEKLDLVLSAVKEMLDLGQVCLLSREWDAGGNVSYKIEPAVMHGLQAAAGRTSLQFYCEPRPRLIVFGAGTDAQPLVALSKQAGFRVVVADWREALCCSGRFPEACETVVGSPNELVGKLRINENDYVVIMSHQLERDRQCLEALWPLSPRYVGLLGSRTRAIQQLAGRTPPAWLRYPVGLPIRAQGPVEIAISVVAEMIAVKRKAVDLGRGVNAYGNQSNGSVLGGWTKPAYGGSEAFYTAQQ</sequence>
<dbReference type="PANTHER" id="PTHR30388">
    <property type="entry name" value="ALDEHYDE OXIDOREDUCTASE MOLYBDENUM COFACTOR ASSEMBLY PROTEIN"/>
    <property type="match status" value="1"/>
</dbReference>
<dbReference type="Pfam" id="PF02625">
    <property type="entry name" value="XdhC_CoxI"/>
    <property type="match status" value="1"/>
</dbReference>
<dbReference type="RefSeq" id="WP_258214906.1">
    <property type="nucleotide sequence ID" value="NZ_JANQBD010000014.1"/>
</dbReference>
<evidence type="ECO:0000259" key="1">
    <source>
        <dbReference type="Pfam" id="PF02625"/>
    </source>
</evidence>
<gene>
    <name evidence="3" type="ORF">NV381_19285</name>
</gene>
<accession>A0ABT1YK28</accession>
<comment type="caution">
    <text evidence="3">The sequence shown here is derived from an EMBL/GenBank/DDBJ whole genome shotgun (WGS) entry which is preliminary data.</text>
</comment>
<dbReference type="Proteomes" id="UP001300012">
    <property type="component" value="Unassembled WGS sequence"/>
</dbReference>
<dbReference type="InterPro" id="IPR027051">
    <property type="entry name" value="XdhC_Rossmann_dom"/>
</dbReference>
<dbReference type="PANTHER" id="PTHR30388:SF6">
    <property type="entry name" value="XANTHINE DEHYDROGENASE SUBUNIT A-RELATED"/>
    <property type="match status" value="1"/>
</dbReference>
<evidence type="ECO:0000313" key="3">
    <source>
        <dbReference type="EMBL" id="MCR8633327.1"/>
    </source>
</evidence>
<dbReference type="InterPro" id="IPR003777">
    <property type="entry name" value="XdhC_CoxI"/>
</dbReference>
<feature type="domain" description="XdhC Rossmann" evidence="2">
    <location>
        <begin position="169"/>
        <end position="304"/>
    </location>
</feature>
<reference evidence="3 4" key="1">
    <citation type="submission" date="2022-08" db="EMBL/GenBank/DDBJ databases">
        <title>Paenibacillus endoradicis sp. nov., Paenibacillus radicibacter sp. nov and Paenibacillus pararadicis sp. nov., three cold-adapted plant growth-promoting bacteria isolated from root of Larix gmelinii in Great Khingan.</title>
        <authorList>
            <person name="Xue H."/>
        </authorList>
    </citation>
    <scope>NUCLEOTIDE SEQUENCE [LARGE SCALE GENOMIC DNA]</scope>
    <source>
        <strain evidence="3 4">N5-1-1-5</strain>
    </source>
</reference>
<keyword evidence="4" id="KW-1185">Reference proteome</keyword>
<evidence type="ECO:0000259" key="2">
    <source>
        <dbReference type="Pfam" id="PF13478"/>
    </source>
</evidence>
<dbReference type="Pfam" id="PF13478">
    <property type="entry name" value="XdhC_C"/>
    <property type="match status" value="1"/>
</dbReference>
<dbReference type="Gene3D" id="3.40.50.720">
    <property type="entry name" value="NAD(P)-binding Rossmann-like Domain"/>
    <property type="match status" value="1"/>
</dbReference>
<dbReference type="InterPro" id="IPR052698">
    <property type="entry name" value="MoCofactor_Util/Proc"/>
</dbReference>
<dbReference type="EMBL" id="JANQBD010000014">
    <property type="protein sequence ID" value="MCR8633327.1"/>
    <property type="molecule type" value="Genomic_DNA"/>
</dbReference>
<evidence type="ECO:0000313" key="4">
    <source>
        <dbReference type="Proteomes" id="UP001300012"/>
    </source>
</evidence>
<feature type="domain" description="XdhC- CoxI" evidence="1">
    <location>
        <begin position="17"/>
        <end position="79"/>
    </location>
</feature>
<proteinExistence type="predicted"/>
<organism evidence="3 4">
    <name type="scientific">Paenibacillus radicis</name>
    <name type="common">ex Xue et al. 2023</name>
    <dbReference type="NCBI Taxonomy" id="2972489"/>
    <lineage>
        <taxon>Bacteria</taxon>
        <taxon>Bacillati</taxon>
        <taxon>Bacillota</taxon>
        <taxon>Bacilli</taxon>
        <taxon>Bacillales</taxon>
        <taxon>Paenibacillaceae</taxon>
        <taxon>Paenibacillus</taxon>
    </lineage>
</organism>
<protein>
    <submittedName>
        <fullName evidence="3">XdhC family protein</fullName>
    </submittedName>
</protein>